<dbReference type="PIRSF" id="PIRSF016661">
    <property type="entry name" value="BioY"/>
    <property type="match status" value="1"/>
</dbReference>
<sequence length="198" mass="20748">MSMTITKTLTHTLLPQSIHSLPVQVGLAIAGSLLLTLSAKLSIPFIPVPFTMQTFAVLVIGMAFGWRLGASTVLFYLAQGALGLPVFATGAGIPYMVGPTGGYLIGFVFAAALCGLLAEKGWDRTVKHTAFAMTLGTAVIYLFGGAWLSLLIGVEKALAAGIIPFIPGEIVKIVLACAVMPLVWKWVSKSRAANSANN</sequence>
<dbReference type="RefSeq" id="WP_152810706.1">
    <property type="nucleotide sequence ID" value="NZ_WHNW01000010.1"/>
</dbReference>
<name>A0A6N7EYT8_9GAMM</name>
<evidence type="ECO:0000256" key="3">
    <source>
        <dbReference type="SAM" id="Phobius"/>
    </source>
</evidence>
<keyword evidence="2" id="KW-1003">Cell membrane</keyword>
<feature type="transmembrane region" description="Helical" evidence="3">
    <location>
        <begin position="21"/>
        <end position="39"/>
    </location>
</feature>
<feature type="transmembrane region" description="Helical" evidence="3">
    <location>
        <begin position="73"/>
        <end position="95"/>
    </location>
</feature>
<dbReference type="Proteomes" id="UP000471298">
    <property type="component" value="Unassembled WGS sequence"/>
</dbReference>
<comment type="caution">
    <text evidence="4">The sequence shown here is derived from an EMBL/GenBank/DDBJ whole genome shotgun (WGS) entry which is preliminary data.</text>
</comment>
<dbReference type="PANTHER" id="PTHR34295">
    <property type="entry name" value="BIOTIN TRANSPORTER BIOY"/>
    <property type="match status" value="1"/>
</dbReference>
<dbReference type="GO" id="GO:0015225">
    <property type="term" value="F:biotin transmembrane transporter activity"/>
    <property type="evidence" value="ECO:0007669"/>
    <property type="project" value="UniProtKB-UniRule"/>
</dbReference>
<evidence type="ECO:0000256" key="2">
    <source>
        <dbReference type="PIRNR" id="PIRNR016661"/>
    </source>
</evidence>
<keyword evidence="2" id="KW-0813">Transport</keyword>
<accession>A0A6N7EYT8</accession>
<dbReference type="PANTHER" id="PTHR34295:SF1">
    <property type="entry name" value="BIOTIN TRANSPORTER BIOY"/>
    <property type="match status" value="1"/>
</dbReference>
<evidence type="ECO:0000313" key="4">
    <source>
        <dbReference type="EMBL" id="MPV86715.1"/>
    </source>
</evidence>
<proteinExistence type="inferred from homology"/>
<feature type="transmembrane region" description="Helical" evidence="3">
    <location>
        <begin position="101"/>
        <end position="118"/>
    </location>
</feature>
<comment type="similarity">
    <text evidence="1 2">Belongs to the BioY family.</text>
</comment>
<dbReference type="GO" id="GO:0005886">
    <property type="term" value="C:plasma membrane"/>
    <property type="evidence" value="ECO:0007669"/>
    <property type="project" value="UniProtKB-SubCell"/>
</dbReference>
<dbReference type="Gene3D" id="1.10.1760.20">
    <property type="match status" value="1"/>
</dbReference>
<organism evidence="4 5">
    <name type="scientific">Ostreibacterium oceani</name>
    <dbReference type="NCBI Taxonomy" id="2654998"/>
    <lineage>
        <taxon>Bacteria</taxon>
        <taxon>Pseudomonadati</taxon>
        <taxon>Pseudomonadota</taxon>
        <taxon>Gammaproteobacteria</taxon>
        <taxon>Cardiobacteriales</taxon>
        <taxon>Ostreibacteriaceae</taxon>
        <taxon>Ostreibacterium</taxon>
    </lineage>
</organism>
<reference evidence="4 5" key="1">
    <citation type="submission" date="2019-10" db="EMBL/GenBank/DDBJ databases">
        <title>Cardiobacteriales fam. a chemoheterotrophic member of the order Cardiobacteriales, and proposal of Cardiobacteriales fam. nov.</title>
        <authorList>
            <person name="Wang C."/>
        </authorList>
    </citation>
    <scope>NUCLEOTIDE SEQUENCE [LARGE SCALE GENOMIC DNA]</scope>
    <source>
        <strain evidence="4 5">ML27</strain>
    </source>
</reference>
<feature type="transmembrane region" description="Helical" evidence="3">
    <location>
        <begin position="158"/>
        <end position="184"/>
    </location>
</feature>
<keyword evidence="2 3" id="KW-0472">Membrane</keyword>
<evidence type="ECO:0000313" key="5">
    <source>
        <dbReference type="Proteomes" id="UP000471298"/>
    </source>
</evidence>
<comment type="subcellular location">
    <subcellularLocation>
        <location evidence="2">Cell membrane</location>
        <topology evidence="2">Multi-pass membrane protein</topology>
    </subcellularLocation>
</comment>
<dbReference type="InterPro" id="IPR003784">
    <property type="entry name" value="BioY"/>
</dbReference>
<evidence type="ECO:0000256" key="1">
    <source>
        <dbReference type="ARBA" id="ARBA00010692"/>
    </source>
</evidence>
<protein>
    <recommendedName>
        <fullName evidence="2">Biotin transporter</fullName>
    </recommendedName>
</protein>
<dbReference type="InParanoid" id="A0A6N7EYT8"/>
<feature type="transmembrane region" description="Helical" evidence="3">
    <location>
        <begin position="130"/>
        <end position="152"/>
    </location>
</feature>
<gene>
    <name evidence="4" type="ORF">GCU85_08255</name>
</gene>
<dbReference type="EMBL" id="WHNW01000010">
    <property type="protein sequence ID" value="MPV86715.1"/>
    <property type="molecule type" value="Genomic_DNA"/>
</dbReference>
<keyword evidence="3" id="KW-0812">Transmembrane</keyword>
<keyword evidence="5" id="KW-1185">Reference proteome</keyword>
<keyword evidence="3" id="KW-1133">Transmembrane helix</keyword>
<dbReference type="AlphaFoldDB" id="A0A6N7EYT8"/>
<dbReference type="Pfam" id="PF02632">
    <property type="entry name" value="BioY"/>
    <property type="match status" value="1"/>
</dbReference>
<feature type="transmembrane region" description="Helical" evidence="3">
    <location>
        <begin position="45"/>
        <end position="66"/>
    </location>
</feature>